<dbReference type="Gene3D" id="2.170.270.10">
    <property type="entry name" value="SET domain"/>
    <property type="match status" value="1"/>
</dbReference>
<dbReference type="Pfam" id="PF00856">
    <property type="entry name" value="SET"/>
    <property type="match status" value="1"/>
</dbReference>
<evidence type="ECO:0000256" key="3">
    <source>
        <dbReference type="ARBA" id="ARBA00022454"/>
    </source>
</evidence>
<reference evidence="10 11" key="1">
    <citation type="submission" date="2013-11" db="EMBL/GenBank/DDBJ databases">
        <title>The Genome Sequence of Phytophthora parasitica CJ01A1.</title>
        <authorList>
            <consortium name="The Broad Institute Genomics Platform"/>
            <person name="Russ C."/>
            <person name="Tyler B."/>
            <person name="Panabieres F."/>
            <person name="Shan W."/>
            <person name="Tripathy S."/>
            <person name="Grunwald N."/>
            <person name="Machado M."/>
            <person name="Johnson C.S."/>
            <person name="Walker B."/>
            <person name="Young S.K."/>
            <person name="Zeng Q."/>
            <person name="Gargeya S."/>
            <person name="Fitzgerald M."/>
            <person name="Haas B."/>
            <person name="Abouelleil A."/>
            <person name="Allen A.W."/>
            <person name="Alvarado L."/>
            <person name="Arachchi H.M."/>
            <person name="Berlin A.M."/>
            <person name="Chapman S.B."/>
            <person name="Gainer-Dewar J."/>
            <person name="Goldberg J."/>
            <person name="Griggs A."/>
            <person name="Gujja S."/>
            <person name="Hansen M."/>
            <person name="Howarth C."/>
            <person name="Imamovic A."/>
            <person name="Ireland A."/>
            <person name="Larimer J."/>
            <person name="McCowan C."/>
            <person name="Murphy C."/>
            <person name="Pearson M."/>
            <person name="Poon T.W."/>
            <person name="Priest M."/>
            <person name="Roberts A."/>
            <person name="Saif S."/>
            <person name="Shea T."/>
            <person name="Sisk P."/>
            <person name="Sykes S."/>
            <person name="Wortman J."/>
            <person name="Nusbaum C."/>
            <person name="Birren B."/>
        </authorList>
    </citation>
    <scope>NUCLEOTIDE SEQUENCE [LARGE SCALE GENOMIC DNA]</scope>
    <source>
        <strain evidence="10 11">CJ01A1</strain>
    </source>
</reference>
<keyword evidence="5" id="KW-0808">Transferase</keyword>
<feature type="region of interest" description="Disordered" evidence="8">
    <location>
        <begin position="214"/>
        <end position="273"/>
    </location>
</feature>
<gene>
    <name evidence="10" type="ORF">F441_22884</name>
</gene>
<feature type="region of interest" description="Disordered" evidence="8">
    <location>
        <begin position="407"/>
        <end position="437"/>
    </location>
</feature>
<keyword evidence="6" id="KW-0949">S-adenosyl-L-methionine</keyword>
<evidence type="ECO:0000259" key="9">
    <source>
        <dbReference type="PROSITE" id="PS50280"/>
    </source>
</evidence>
<dbReference type="GO" id="GO:0005694">
    <property type="term" value="C:chromosome"/>
    <property type="evidence" value="ECO:0007669"/>
    <property type="project" value="UniProtKB-SubCell"/>
</dbReference>
<evidence type="ECO:0000256" key="5">
    <source>
        <dbReference type="ARBA" id="ARBA00022679"/>
    </source>
</evidence>
<dbReference type="GO" id="GO:0005634">
    <property type="term" value="C:nucleus"/>
    <property type="evidence" value="ECO:0007669"/>
    <property type="project" value="UniProtKB-SubCell"/>
</dbReference>
<dbReference type="PROSITE" id="PS50280">
    <property type="entry name" value="SET"/>
    <property type="match status" value="1"/>
</dbReference>
<dbReference type="GO" id="GO:0008168">
    <property type="term" value="F:methyltransferase activity"/>
    <property type="evidence" value="ECO:0007669"/>
    <property type="project" value="UniProtKB-KW"/>
</dbReference>
<dbReference type="InterPro" id="IPR046341">
    <property type="entry name" value="SET_dom_sf"/>
</dbReference>
<evidence type="ECO:0000256" key="1">
    <source>
        <dbReference type="ARBA" id="ARBA00004123"/>
    </source>
</evidence>
<feature type="compositionally biased region" description="Low complexity" evidence="8">
    <location>
        <begin position="424"/>
        <end position="437"/>
    </location>
</feature>
<evidence type="ECO:0000256" key="7">
    <source>
        <dbReference type="ARBA" id="ARBA00023242"/>
    </source>
</evidence>
<dbReference type="InterPro" id="IPR001214">
    <property type="entry name" value="SET_dom"/>
</dbReference>
<evidence type="ECO:0000313" key="11">
    <source>
        <dbReference type="Proteomes" id="UP000018958"/>
    </source>
</evidence>
<dbReference type="EMBL" id="ANIX01005195">
    <property type="protein sequence ID" value="ETO99704.1"/>
    <property type="molecule type" value="Genomic_DNA"/>
</dbReference>
<feature type="compositionally biased region" description="Acidic residues" evidence="8">
    <location>
        <begin position="409"/>
        <end position="420"/>
    </location>
</feature>
<accession>W2VN86</accession>
<keyword evidence="3" id="KW-0158">Chromosome</keyword>
<dbReference type="GO" id="GO:0032259">
    <property type="term" value="P:methylation"/>
    <property type="evidence" value="ECO:0007669"/>
    <property type="project" value="UniProtKB-KW"/>
</dbReference>
<sequence>MGGTADRDFLPELQFLVPGRRPQESGHRSHGRLSAAQLPPMKLYDGDTIAYHTQMYVAGDPRGYRTAIVTHVDDSPGEAYTPIYVSTDEMILPTMMIKKVLNRAGEEVKCHWRKLRTYQLVSGELRAPSDRTRFAESVQNIITAAFTGAFTGASDTDPATEAEVASITTSITTPRSDGSDDDDQVPSMTSSAPITAATVVDHGFTDAHEYEEEYAYEERAPVPTPTNKIKAKTKSKKTALGKRPSTPPCHLQIPAAPPKARATPAQGHPSEEILQRTGTKIARKMTKGSVCVKTRKSSSSRLNRQISPARALIHGTNPPGHDGSAGSRKINCPHDSYRLDTSSGQDVEIVSDEAGASGDLLRLNTLAFVSMNTSSSYKKKASSLNSGVKQVEDGGAEVDEKDVYLESEEKAEDNDPDPPDQPDQPEQLEQSSQPTPSQLTALHEILAVPTLAQRETQYHRRKVGKVDYHVSKPRKKRYQNRRAPTRNGTNIYHAHNLKAKTMKDLLRMPGMRAKLINVRKKKPGYIPPSQPDPNNAETGVMEPVPFPDYVTEVSENIVPEGLYFVDAGDVDPCLCVGNCSAHCCRNADTAFYCTPKICRLDALCSNAPRTHPGLRIYNTRRLGLGVYTTQKLWTGEIVAEYCGKLQEYEAMREGQLEEAMKQNSGYAMLLNEKTRRGNFVYIEALTAGSNARFFQHSCRPNVEFVEMQNRAQVKVLCRMISTVDAGAQITVSYDNDIWFRCACDQCWKEHA</sequence>
<evidence type="ECO:0000256" key="2">
    <source>
        <dbReference type="ARBA" id="ARBA00004286"/>
    </source>
</evidence>
<evidence type="ECO:0000256" key="6">
    <source>
        <dbReference type="ARBA" id="ARBA00022691"/>
    </source>
</evidence>
<keyword evidence="7" id="KW-0539">Nucleus</keyword>
<dbReference type="SUPFAM" id="SSF82199">
    <property type="entry name" value="SET domain"/>
    <property type="match status" value="1"/>
</dbReference>
<protein>
    <recommendedName>
        <fullName evidence="9">SET domain-containing protein</fullName>
    </recommendedName>
</protein>
<evidence type="ECO:0000256" key="8">
    <source>
        <dbReference type="SAM" id="MobiDB-lite"/>
    </source>
</evidence>
<name>W2VN86_PHYNI</name>
<feature type="region of interest" description="Disordered" evidence="8">
    <location>
        <begin position="284"/>
        <end position="303"/>
    </location>
</feature>
<dbReference type="PANTHER" id="PTHR22884">
    <property type="entry name" value="SET DOMAIN PROTEINS"/>
    <property type="match status" value="1"/>
</dbReference>
<feature type="region of interest" description="Disordered" evidence="8">
    <location>
        <begin position="170"/>
        <end position="196"/>
    </location>
</feature>
<dbReference type="InterPro" id="IPR050777">
    <property type="entry name" value="SET2_Histone-Lys_MeTrsfase"/>
</dbReference>
<proteinExistence type="predicted"/>
<evidence type="ECO:0000256" key="4">
    <source>
        <dbReference type="ARBA" id="ARBA00022603"/>
    </source>
</evidence>
<feature type="compositionally biased region" description="Basic residues" evidence="8">
    <location>
        <begin position="229"/>
        <end position="240"/>
    </location>
</feature>
<keyword evidence="4" id="KW-0489">Methyltransferase</keyword>
<comment type="caution">
    <text evidence="10">The sequence shown here is derived from an EMBL/GenBank/DDBJ whole genome shotgun (WGS) entry which is preliminary data.</text>
</comment>
<dbReference type="SMART" id="SM00317">
    <property type="entry name" value="SET"/>
    <property type="match status" value="1"/>
</dbReference>
<feature type="domain" description="SET" evidence="9">
    <location>
        <begin position="612"/>
        <end position="734"/>
    </location>
</feature>
<organism evidence="10 11">
    <name type="scientific">Phytophthora nicotianae CJ01A1</name>
    <dbReference type="NCBI Taxonomy" id="1317063"/>
    <lineage>
        <taxon>Eukaryota</taxon>
        <taxon>Sar</taxon>
        <taxon>Stramenopiles</taxon>
        <taxon>Oomycota</taxon>
        <taxon>Peronosporomycetes</taxon>
        <taxon>Peronosporales</taxon>
        <taxon>Peronosporaceae</taxon>
        <taxon>Phytophthora</taxon>
    </lineage>
</organism>
<dbReference type="AlphaFoldDB" id="W2VN86"/>
<dbReference type="Proteomes" id="UP000018958">
    <property type="component" value="Unassembled WGS sequence"/>
</dbReference>
<comment type="subcellular location">
    <subcellularLocation>
        <location evidence="2">Chromosome</location>
    </subcellularLocation>
    <subcellularLocation>
        <location evidence="1">Nucleus</location>
    </subcellularLocation>
</comment>
<evidence type="ECO:0000313" key="10">
    <source>
        <dbReference type="EMBL" id="ETO99704.1"/>
    </source>
</evidence>